<name>A0A0D2K7Y7_9CHLO</name>
<feature type="compositionally biased region" description="Low complexity" evidence="1">
    <location>
        <begin position="41"/>
        <end position="53"/>
    </location>
</feature>
<dbReference type="Pfam" id="PF07082">
    <property type="entry name" value="DUF1350"/>
    <property type="match status" value="1"/>
</dbReference>
<dbReference type="AlphaFoldDB" id="A0A0D2K7Y7"/>
<evidence type="ECO:0000256" key="1">
    <source>
        <dbReference type="SAM" id="MobiDB-lite"/>
    </source>
</evidence>
<dbReference type="Gene3D" id="3.40.50.1820">
    <property type="entry name" value="alpha/beta hydrolase"/>
    <property type="match status" value="1"/>
</dbReference>
<protein>
    <submittedName>
        <fullName evidence="2">Uncharacterized protein</fullName>
    </submittedName>
</protein>
<dbReference type="InterPro" id="IPR010765">
    <property type="entry name" value="DUF1350"/>
</dbReference>
<evidence type="ECO:0000313" key="2">
    <source>
        <dbReference type="EMBL" id="KIZ06343.1"/>
    </source>
</evidence>
<dbReference type="PANTHER" id="PTHR34127">
    <property type="entry name" value="OS04G0405600 PROTEIN"/>
    <property type="match status" value="1"/>
</dbReference>
<dbReference type="InterPro" id="IPR029058">
    <property type="entry name" value="AB_hydrolase_fold"/>
</dbReference>
<dbReference type="OrthoDB" id="4892at2759"/>
<reference evidence="2 3" key="1">
    <citation type="journal article" date="2013" name="BMC Genomics">
        <title>Reconstruction of the lipid metabolism for the microalga Monoraphidium neglectum from its genome sequence reveals characteristics suitable for biofuel production.</title>
        <authorList>
            <person name="Bogen C."/>
            <person name="Al-Dilaimi A."/>
            <person name="Albersmeier A."/>
            <person name="Wichmann J."/>
            <person name="Grundmann M."/>
            <person name="Rupp O."/>
            <person name="Lauersen K.J."/>
            <person name="Blifernez-Klassen O."/>
            <person name="Kalinowski J."/>
            <person name="Goesmann A."/>
            <person name="Mussgnug J.H."/>
            <person name="Kruse O."/>
        </authorList>
    </citation>
    <scope>NUCLEOTIDE SEQUENCE [LARGE SCALE GENOMIC DNA]</scope>
    <source>
        <strain evidence="2 3">SAG 48.87</strain>
    </source>
</reference>
<dbReference type="PANTHER" id="PTHR34127:SF1">
    <property type="entry name" value="OS04G0405600 PROTEIN"/>
    <property type="match status" value="1"/>
</dbReference>
<accession>A0A0D2K7Y7</accession>
<feature type="region of interest" description="Disordered" evidence="1">
    <location>
        <begin position="30"/>
        <end position="72"/>
    </location>
</feature>
<dbReference type="GeneID" id="25733793"/>
<gene>
    <name evidence="2" type="ORF">MNEG_1607</name>
</gene>
<keyword evidence="3" id="KW-1185">Reference proteome</keyword>
<dbReference type="Proteomes" id="UP000054498">
    <property type="component" value="Unassembled WGS sequence"/>
</dbReference>
<dbReference type="SUPFAM" id="SSF53474">
    <property type="entry name" value="alpha/beta-Hydrolases"/>
    <property type="match status" value="1"/>
</dbReference>
<dbReference type="KEGG" id="mng:MNEG_1607"/>
<dbReference type="EMBL" id="KK100384">
    <property type="protein sequence ID" value="KIZ06343.1"/>
    <property type="molecule type" value="Genomic_DNA"/>
</dbReference>
<evidence type="ECO:0000313" key="3">
    <source>
        <dbReference type="Proteomes" id="UP000054498"/>
    </source>
</evidence>
<proteinExistence type="predicted"/>
<sequence length="523" mass="54556">MMGHRLALGPRTVPAASLIARDHYHGAVPLSRQPCRRADARPAPARASDQPPGSTGGGGDSGPRRSNLPAPVTPGGFLSLESLIQQAYALQTALPGQRGDWQEIEGSWVLYPPEGRRPEAVVHFIGGAFVGAAPQLTYRSLLEALASRGVLVITTPFSTGFDHLRAADEIQYKFDRVASVLAADIGGLPVYGVGHSLGSVLHSLICSRYAPERAGNALMAFNNRPATDTIPFLSPFIAPSARALAPLLSQLATPGPLRATVESATDALRGLSPSLVRQVMPMIDQLSPIFLDVSQGRQEFTPAPDETKSMVRNYYAVRRNLLLRFQDDSIDETLGLAVLLQSSSAVSSSLDLSVRTLPGDHIRPLQQVLGDLPPELTRAANQAVEQGSNILGRLAGLAQQAGIPTASSPLEDLQKGVSSLAGIINNQVGGPGAATPDWGCAWRLADRAQAVSSMFVRGGPAVVGPRVPAGLGAVLMKGGPGAESIQLLADEVAAWMGVGGVVTQGSKALPASVVVERGAATSG</sequence>
<dbReference type="STRING" id="145388.A0A0D2K7Y7"/>
<dbReference type="ESTHER" id="9chlo-a0a0d2k7y7">
    <property type="family name" value="Duf_1350"/>
</dbReference>
<organism evidence="2 3">
    <name type="scientific">Monoraphidium neglectum</name>
    <dbReference type="NCBI Taxonomy" id="145388"/>
    <lineage>
        <taxon>Eukaryota</taxon>
        <taxon>Viridiplantae</taxon>
        <taxon>Chlorophyta</taxon>
        <taxon>core chlorophytes</taxon>
        <taxon>Chlorophyceae</taxon>
        <taxon>CS clade</taxon>
        <taxon>Sphaeropleales</taxon>
        <taxon>Selenastraceae</taxon>
        <taxon>Monoraphidium</taxon>
    </lineage>
</organism>
<dbReference type="RefSeq" id="XP_013905362.1">
    <property type="nucleotide sequence ID" value="XM_014049908.1"/>
</dbReference>